<keyword evidence="1" id="KW-0121">Carboxypeptidase</keyword>
<dbReference type="PRINTS" id="PR00998">
    <property type="entry name" value="CRBOXYPTASET"/>
</dbReference>
<organism evidence="1">
    <name type="scientific">uncultured Campylobacterales bacterium</name>
    <dbReference type="NCBI Taxonomy" id="352960"/>
    <lineage>
        <taxon>Bacteria</taxon>
        <taxon>Pseudomonadati</taxon>
        <taxon>Campylobacterota</taxon>
        <taxon>Epsilonproteobacteria</taxon>
        <taxon>Campylobacterales</taxon>
        <taxon>environmental samples</taxon>
    </lineage>
</organism>
<gene>
    <name evidence="1" type="ORF">HELGO_WM34954</name>
</gene>
<dbReference type="GO" id="GO:0006508">
    <property type="term" value="P:proteolysis"/>
    <property type="evidence" value="ECO:0007669"/>
    <property type="project" value="InterPro"/>
</dbReference>
<sequence length="119" mass="13814">MQMGKSPEFLESIHPYIIESFGNKKELELENLIKIYSRVEPSFIRVDADEVTYASHVILRYEIERALMNGQIQTSDIPDIWNDKMQEALGLDTKGNYKDGCMQDVHWSEGIMEISHHIL</sequence>
<dbReference type="PANTHER" id="PTHR34217:SF1">
    <property type="entry name" value="CARBOXYPEPTIDASE 1"/>
    <property type="match status" value="1"/>
</dbReference>
<accession>A0A6S6S6Z7</accession>
<dbReference type="InterPro" id="IPR001333">
    <property type="entry name" value="Peptidase_M32_Taq"/>
</dbReference>
<dbReference type="EMBL" id="CACVAW010000019">
    <property type="protein sequence ID" value="CAA6805512.1"/>
    <property type="molecule type" value="Genomic_DNA"/>
</dbReference>
<dbReference type="SUPFAM" id="SSF55486">
    <property type="entry name" value="Metalloproteases ('zincins'), catalytic domain"/>
    <property type="match status" value="1"/>
</dbReference>
<dbReference type="GO" id="GO:0004181">
    <property type="term" value="F:metallocarboxypeptidase activity"/>
    <property type="evidence" value="ECO:0007669"/>
    <property type="project" value="InterPro"/>
</dbReference>
<evidence type="ECO:0000313" key="1">
    <source>
        <dbReference type="EMBL" id="CAA6805512.1"/>
    </source>
</evidence>
<keyword evidence="1" id="KW-0645">Protease</keyword>
<reference evidence="1" key="1">
    <citation type="submission" date="2020-01" db="EMBL/GenBank/DDBJ databases">
        <authorList>
            <person name="Meier V. D."/>
            <person name="Meier V D."/>
        </authorList>
    </citation>
    <scope>NUCLEOTIDE SEQUENCE</scope>
    <source>
        <strain evidence="1">HLG_WM_MAG_12</strain>
    </source>
</reference>
<protein>
    <submittedName>
        <fullName evidence="1">Thermostable carboxypeptidase 1 (EC)</fullName>
        <ecNumber evidence="1">3.4.17.19</ecNumber>
    </submittedName>
</protein>
<name>A0A6S6S6Z7_9BACT</name>
<proteinExistence type="predicted"/>
<dbReference type="EC" id="3.4.17.19" evidence="1"/>
<keyword evidence="1" id="KW-0378">Hydrolase</keyword>
<dbReference type="PROSITE" id="PS52034">
    <property type="entry name" value="PEPTIDASE_M32"/>
    <property type="match status" value="1"/>
</dbReference>
<dbReference type="Pfam" id="PF02074">
    <property type="entry name" value="Peptidase_M32"/>
    <property type="match status" value="1"/>
</dbReference>
<dbReference type="PANTHER" id="PTHR34217">
    <property type="entry name" value="METAL-DEPENDENT CARBOXYPEPTIDASE"/>
    <property type="match status" value="1"/>
</dbReference>
<dbReference type="Gene3D" id="1.10.1370.30">
    <property type="match status" value="1"/>
</dbReference>
<dbReference type="AlphaFoldDB" id="A0A6S6S6Z7"/>